<evidence type="ECO:0000256" key="6">
    <source>
        <dbReference type="ARBA" id="ARBA00023004"/>
    </source>
</evidence>
<dbReference type="InterPro" id="IPR012798">
    <property type="entry name" value="Cbl_synth_CobG-like"/>
</dbReference>
<sequence length="595" mass="64168">MTEEFDDAQKQWLQGFVSGIEARKAADKLASRPPGAPAAGQAIGPDALQHAAQDRAVAAGGRLVAEETAKRARHPLDRWDELVERAGAGQFPKGIDVFLTKYHGLFFVAPAENSFMCRLRMPNGILNAWQMRGLADAADAFGGGYADVTTRANLQIREIPARHAIDLLLAVQDLGLTARGSGADNIRNITGSATAGIDPQELYDTQPLCRAMHHYILNHREMYGLPRKFNIAFDGGGRVPVLEDTNDIGFVATEVTGGEGFEPGIYFHLQLGGITGHLDFAFETGVLLKSDECVPVAGAVVRAFAIHGDRTNRQKARLKYVIDRMGREAFLAEVEKEHGAKLRRAAGAQLAPRTLADKHGHIGVHRQKQAGLNYLGLVLPVGRMTSAQMRGVAEIAERFGSGTIRLTVWQNLLISDVADRDVGLCITAFAALGLRVEASALRRGLVACTGNAGCKFAAANTKGHGLKLVEHLERRLAIDTPINIHLTGCHHSCAQHYVGDIGLIAAKVERGEDSVEGYHVFIGGGAAATAEQAMAREYASSIAFDDLPPLLERLLSAYLAHRLSAAESFFEFCRRHEIAALRELADRAPVLALAA</sequence>
<dbReference type="NCBIfam" id="TIGR02435">
    <property type="entry name" value="CobG"/>
    <property type="match status" value="1"/>
</dbReference>
<dbReference type="PANTHER" id="PTHR32439">
    <property type="entry name" value="FERREDOXIN--NITRITE REDUCTASE, CHLOROPLASTIC"/>
    <property type="match status" value="1"/>
</dbReference>
<dbReference type="Gene3D" id="3.90.480.10">
    <property type="entry name" value="Sulfite Reductase Hemoprotein,Domain 2"/>
    <property type="match status" value="1"/>
</dbReference>
<evidence type="ECO:0000256" key="1">
    <source>
        <dbReference type="ARBA" id="ARBA00010429"/>
    </source>
</evidence>
<evidence type="ECO:0000313" key="10">
    <source>
        <dbReference type="EMBL" id="MCC8430184.1"/>
    </source>
</evidence>
<gene>
    <name evidence="10" type="ORF">LJ725_14510</name>
</gene>
<dbReference type="Pfam" id="PF01077">
    <property type="entry name" value="NIR_SIR"/>
    <property type="match status" value="2"/>
</dbReference>
<dbReference type="Gene3D" id="3.30.413.10">
    <property type="entry name" value="Sulfite Reductase Hemoprotein, domain 1"/>
    <property type="match status" value="2"/>
</dbReference>
<feature type="domain" description="Nitrite/Sulfite reductase ferredoxin-like" evidence="9">
    <location>
        <begin position="365"/>
        <end position="423"/>
    </location>
</feature>
<keyword evidence="11" id="KW-1185">Reference proteome</keyword>
<dbReference type="Pfam" id="PF03460">
    <property type="entry name" value="NIR_SIR_ferr"/>
    <property type="match status" value="2"/>
</dbReference>
<dbReference type="Proteomes" id="UP001198862">
    <property type="component" value="Unassembled WGS sequence"/>
</dbReference>
<keyword evidence="2" id="KW-0004">4Fe-4S</keyword>
<keyword evidence="7" id="KW-0411">Iron-sulfur</keyword>
<feature type="domain" description="Nitrite/Sulfite reductase ferredoxin-like" evidence="9">
    <location>
        <begin position="114"/>
        <end position="168"/>
    </location>
</feature>
<dbReference type="InterPro" id="IPR045854">
    <property type="entry name" value="NO2/SO3_Rdtase_4Fe4S_sf"/>
</dbReference>
<comment type="similarity">
    <text evidence="1">Belongs to the nitrite and sulfite reductase 4Fe-4S domain family.</text>
</comment>
<keyword evidence="5" id="KW-0560">Oxidoreductase</keyword>
<keyword evidence="3" id="KW-0349">Heme</keyword>
<dbReference type="EMBL" id="JAJISD010000006">
    <property type="protein sequence ID" value="MCC8430184.1"/>
    <property type="molecule type" value="Genomic_DNA"/>
</dbReference>
<evidence type="ECO:0000259" key="9">
    <source>
        <dbReference type="Pfam" id="PF03460"/>
    </source>
</evidence>
<feature type="domain" description="Nitrite/sulphite reductase 4Fe-4S" evidence="8">
    <location>
        <begin position="442"/>
        <end position="560"/>
    </location>
</feature>
<evidence type="ECO:0000256" key="5">
    <source>
        <dbReference type="ARBA" id="ARBA00023002"/>
    </source>
</evidence>
<dbReference type="NCBIfam" id="NF007126">
    <property type="entry name" value="PRK09567.1"/>
    <property type="match status" value="1"/>
</dbReference>
<dbReference type="PRINTS" id="PR00397">
    <property type="entry name" value="SIROHAEM"/>
</dbReference>
<evidence type="ECO:0000256" key="7">
    <source>
        <dbReference type="ARBA" id="ARBA00023014"/>
    </source>
</evidence>
<evidence type="ECO:0000256" key="4">
    <source>
        <dbReference type="ARBA" id="ARBA00022723"/>
    </source>
</evidence>
<dbReference type="InterPro" id="IPR005117">
    <property type="entry name" value="NiRdtase/SiRdtase_haem-b_fer"/>
</dbReference>
<evidence type="ECO:0000256" key="3">
    <source>
        <dbReference type="ARBA" id="ARBA00022617"/>
    </source>
</evidence>
<dbReference type="InterPro" id="IPR006066">
    <property type="entry name" value="NO2/SO3_Rdtase_FeS/sirohaem_BS"/>
</dbReference>
<dbReference type="SUPFAM" id="SSF56014">
    <property type="entry name" value="Nitrite and sulphite reductase 4Fe-4S domain-like"/>
    <property type="match status" value="2"/>
</dbReference>
<dbReference type="SUPFAM" id="SSF55124">
    <property type="entry name" value="Nitrite/Sulfite reductase N-terminal domain-like"/>
    <property type="match status" value="2"/>
</dbReference>
<dbReference type="PROSITE" id="PS00365">
    <property type="entry name" value="NIR_SIR"/>
    <property type="match status" value="1"/>
</dbReference>
<reference evidence="10 11" key="1">
    <citation type="submission" date="2021-11" db="EMBL/GenBank/DDBJ databases">
        <authorList>
            <person name="Lee D.-H."/>
            <person name="Kim S.-B."/>
        </authorList>
    </citation>
    <scope>NUCLEOTIDE SEQUENCE [LARGE SCALE GENOMIC DNA]</scope>
    <source>
        <strain evidence="10 11">KCTC 52223</strain>
    </source>
</reference>
<protein>
    <submittedName>
        <fullName evidence="10">NirA family protein</fullName>
    </submittedName>
</protein>
<proteinExistence type="inferred from homology"/>
<evidence type="ECO:0000259" key="8">
    <source>
        <dbReference type="Pfam" id="PF01077"/>
    </source>
</evidence>
<keyword evidence="6" id="KW-0408">Iron</keyword>
<evidence type="ECO:0000313" key="11">
    <source>
        <dbReference type="Proteomes" id="UP001198862"/>
    </source>
</evidence>
<name>A0ABS8KVX1_9HYPH</name>
<feature type="domain" description="Nitrite/sulphite reductase 4Fe-4S" evidence="8">
    <location>
        <begin position="183"/>
        <end position="341"/>
    </location>
</feature>
<keyword evidence="4" id="KW-0479">Metal-binding</keyword>
<comment type="caution">
    <text evidence="10">The sequence shown here is derived from an EMBL/GenBank/DDBJ whole genome shotgun (WGS) entry which is preliminary data.</text>
</comment>
<dbReference type="InterPro" id="IPR006067">
    <property type="entry name" value="NO2/SO3_Rdtase_4Fe4S_dom"/>
</dbReference>
<evidence type="ECO:0000256" key="2">
    <source>
        <dbReference type="ARBA" id="ARBA00022485"/>
    </source>
</evidence>
<dbReference type="PANTHER" id="PTHR32439:SF0">
    <property type="entry name" value="FERREDOXIN--NITRITE REDUCTASE, CHLOROPLASTIC"/>
    <property type="match status" value="1"/>
</dbReference>
<dbReference type="InterPro" id="IPR051329">
    <property type="entry name" value="NIR_SIR_4Fe-4S"/>
</dbReference>
<accession>A0ABS8KVX1</accession>
<dbReference type="InterPro" id="IPR036136">
    <property type="entry name" value="Nit/Sulf_reduc_fer-like_dom_sf"/>
</dbReference>
<dbReference type="RefSeq" id="WP_230551357.1">
    <property type="nucleotide sequence ID" value="NZ_JAJISD010000006.1"/>
</dbReference>
<organism evidence="10 11">
    <name type="scientific">Reyranella aquatilis</name>
    <dbReference type="NCBI Taxonomy" id="2035356"/>
    <lineage>
        <taxon>Bacteria</taxon>
        <taxon>Pseudomonadati</taxon>
        <taxon>Pseudomonadota</taxon>
        <taxon>Alphaproteobacteria</taxon>
        <taxon>Hyphomicrobiales</taxon>
        <taxon>Reyranellaceae</taxon>
        <taxon>Reyranella</taxon>
    </lineage>
</organism>